<comment type="caution">
    <text evidence="1">The sequence shown here is derived from an EMBL/GenBank/DDBJ whole genome shotgun (WGS) entry which is preliminary data.</text>
</comment>
<dbReference type="AlphaFoldDB" id="A0A175RCR1"/>
<gene>
    <name evidence="1" type="ORF">NS365_23245</name>
</gene>
<evidence type="ECO:0000313" key="2">
    <source>
        <dbReference type="Proteomes" id="UP000078529"/>
    </source>
</evidence>
<reference evidence="1 2" key="1">
    <citation type="journal article" date="2016" name="Front. Microbiol.">
        <title>Genomic Resource of Rice Seed Associated Bacteria.</title>
        <authorList>
            <person name="Midha S."/>
            <person name="Bansal K."/>
            <person name="Sharma S."/>
            <person name="Kumar N."/>
            <person name="Patil P.P."/>
            <person name="Chaudhry V."/>
            <person name="Patil P.B."/>
        </authorList>
    </citation>
    <scope>NUCLEOTIDE SEQUENCE [LARGE SCALE GENOMIC DNA]</scope>
    <source>
        <strain evidence="1 2">NS365</strain>
    </source>
</reference>
<name>A0A175RCR1_9HYPH</name>
<protein>
    <submittedName>
        <fullName evidence="1">Uncharacterized protein</fullName>
    </submittedName>
</protein>
<proteinExistence type="predicted"/>
<dbReference type="Proteomes" id="UP000078529">
    <property type="component" value="Unassembled WGS sequence"/>
</dbReference>
<sequence length="125" mass="14121">MAFSQTSAVCDGRDALVSGVMSKVRSDARYIDGRQQIYFGDPAGRFRRAMFEFEDQQDGTPTNRPPGVQEWGPWRLRGGCVTEFTTWYTSVEHRPWHGLWPLPTVTGPFPLPRAKIDQDGSSEGR</sequence>
<dbReference type="EMBL" id="LDQA01000152">
    <property type="protein sequence ID" value="KTQ97928.1"/>
    <property type="molecule type" value="Genomic_DNA"/>
</dbReference>
<keyword evidence="2" id="KW-1185">Reference proteome</keyword>
<accession>A0A175RCR1</accession>
<evidence type="ECO:0000313" key="1">
    <source>
        <dbReference type="EMBL" id="KTQ97928.1"/>
    </source>
</evidence>
<organism evidence="1 2">
    <name type="scientific">Aureimonas ureilytica</name>
    <dbReference type="NCBI Taxonomy" id="401562"/>
    <lineage>
        <taxon>Bacteria</taxon>
        <taxon>Pseudomonadati</taxon>
        <taxon>Pseudomonadota</taxon>
        <taxon>Alphaproteobacteria</taxon>
        <taxon>Hyphomicrobiales</taxon>
        <taxon>Aurantimonadaceae</taxon>
        <taxon>Aureimonas</taxon>
    </lineage>
</organism>